<dbReference type="PIRSF" id="PIRSF000390">
    <property type="entry name" value="PLP_StrS"/>
    <property type="match status" value="1"/>
</dbReference>
<dbReference type="InterPro" id="IPR015424">
    <property type="entry name" value="PyrdxlP-dep_Trfase"/>
</dbReference>
<dbReference type="PANTHER" id="PTHR30244">
    <property type="entry name" value="TRANSAMINASE"/>
    <property type="match status" value="1"/>
</dbReference>
<dbReference type="Proteomes" id="UP000028486">
    <property type="component" value="Chromosome"/>
</dbReference>
<evidence type="ECO:0000256" key="3">
    <source>
        <dbReference type="PIRSR" id="PIRSR000390-1"/>
    </source>
</evidence>
<dbReference type="InterPro" id="IPR020026">
    <property type="entry name" value="PseC"/>
</dbReference>
<dbReference type="PANTHER" id="PTHR30244:SF34">
    <property type="entry name" value="DTDP-4-AMINO-4,6-DIDEOXYGALACTOSE TRANSAMINASE"/>
    <property type="match status" value="1"/>
</dbReference>
<evidence type="ECO:0000256" key="5">
    <source>
        <dbReference type="RuleBase" id="RU004508"/>
    </source>
</evidence>
<dbReference type="GO" id="GO:0000271">
    <property type="term" value="P:polysaccharide biosynthetic process"/>
    <property type="evidence" value="ECO:0007669"/>
    <property type="project" value="TreeGrafter"/>
</dbReference>
<dbReference type="KEGG" id="caj:CIG1485E_1519"/>
<dbReference type="CDD" id="cd00616">
    <property type="entry name" value="AHBA_syn"/>
    <property type="match status" value="1"/>
</dbReference>
<protein>
    <recommendedName>
        <fullName evidence="2">UDP-4-amino-4,6-dideoxy-N-acetyl-beta-L-altrosamine transaminase</fullName>
        <ecNumber evidence="2">2.6.1.92</ecNumber>
    </recommendedName>
</protein>
<evidence type="ECO:0000313" key="6">
    <source>
        <dbReference type="EMBL" id="AII15342.1"/>
    </source>
</evidence>
<feature type="active site" description="Proton acceptor" evidence="3">
    <location>
        <position position="180"/>
    </location>
</feature>
<dbReference type="InterPro" id="IPR015421">
    <property type="entry name" value="PyrdxlP-dep_Trfase_major"/>
</dbReference>
<keyword evidence="6" id="KW-0808">Transferase</keyword>
<feature type="modified residue" description="N6-(pyridoxal phosphate)lysine" evidence="4">
    <location>
        <position position="180"/>
    </location>
</feature>
<sequence>MTNTYSRQSIDEDDIKVVCDALRGDILTGGSKVSEFEKALCDYTGAKFAVVMNSATAALHAGYLALGVQSGDEIITTPITFAATANTALMCGANVKFADVLGNGNIDPKSVEKLISPKTKVITPVDLGGFPVDMDALNLLAKSRGIKILDDASHALGSSINGKKVGSLADATVFSFHPIKPVTTLEGGALLTDDEEIATKARLIRSHGIIKKEAWNSDMISLGYNYRLSDVACALGTSQMKKLDKFIAKRDEIAKFYDAKFEKSPYLSTIKIPANVKSSHHLYPVLLFREFWCAKQDIYEELHAQNIGVQVHYKPTYQFSFYKNLYGEMSLPNVEDFYRAELSLPCHQLMSLEDANFVVEKLNEILAKFKGCKVI</sequence>
<evidence type="ECO:0000256" key="4">
    <source>
        <dbReference type="PIRSR" id="PIRSR000390-2"/>
    </source>
</evidence>
<dbReference type="Gene3D" id="3.40.640.10">
    <property type="entry name" value="Type I PLP-dependent aspartate aminotransferase-like (Major domain)"/>
    <property type="match status" value="1"/>
</dbReference>
<dbReference type="PATRIC" id="fig|1244531.5.peg.1724"/>
<comment type="similarity">
    <text evidence="1 5">Belongs to the DegT/DnrJ/EryC1 family.</text>
</comment>
<gene>
    <name evidence="6" type="primary">pseC</name>
    <name evidence="6" type="ORF">CIG1485E_1519</name>
</gene>
<dbReference type="GO" id="GO:0008483">
    <property type="term" value="F:transaminase activity"/>
    <property type="evidence" value="ECO:0007669"/>
    <property type="project" value="UniProtKB-KW"/>
</dbReference>
<evidence type="ECO:0000313" key="7">
    <source>
        <dbReference type="Proteomes" id="UP000028486"/>
    </source>
</evidence>
<keyword evidence="7" id="KW-1185">Reference proteome</keyword>
<dbReference type="NCBIfam" id="TIGR03588">
    <property type="entry name" value="PseC"/>
    <property type="match status" value="1"/>
</dbReference>
<accession>A0A076FDA7</accession>
<proteinExistence type="inferred from homology"/>
<keyword evidence="6" id="KW-0032">Aminotransferase</keyword>
<dbReference type="SUPFAM" id="SSF53383">
    <property type="entry name" value="PLP-dependent transferases"/>
    <property type="match status" value="1"/>
</dbReference>
<dbReference type="eggNOG" id="COG0399">
    <property type="taxonomic scope" value="Bacteria"/>
</dbReference>
<evidence type="ECO:0000256" key="2">
    <source>
        <dbReference type="NCBIfam" id="TIGR03588"/>
    </source>
</evidence>
<evidence type="ECO:0000256" key="1">
    <source>
        <dbReference type="ARBA" id="ARBA00037999"/>
    </source>
</evidence>
<dbReference type="EMBL" id="CP009043">
    <property type="protein sequence ID" value="AII15342.1"/>
    <property type="molecule type" value="Genomic_DNA"/>
</dbReference>
<dbReference type="HOGENOM" id="CLU_033332_0_3_7"/>
<keyword evidence="4 5" id="KW-0663">Pyridoxal phosphate</keyword>
<name>A0A076FDA7_9BACT</name>
<dbReference type="STRING" id="1244531.CIG2463D_1716"/>
<dbReference type="GO" id="GO:0030170">
    <property type="term" value="F:pyridoxal phosphate binding"/>
    <property type="evidence" value="ECO:0007669"/>
    <property type="project" value="TreeGrafter"/>
</dbReference>
<organism evidence="6 7">
    <name type="scientific">Campylobacter iguaniorum</name>
    <dbReference type="NCBI Taxonomy" id="1244531"/>
    <lineage>
        <taxon>Bacteria</taxon>
        <taxon>Pseudomonadati</taxon>
        <taxon>Campylobacterota</taxon>
        <taxon>Epsilonproteobacteria</taxon>
        <taxon>Campylobacterales</taxon>
        <taxon>Campylobacteraceae</taxon>
        <taxon>Campylobacter</taxon>
    </lineage>
</organism>
<dbReference type="Pfam" id="PF01041">
    <property type="entry name" value="DegT_DnrJ_EryC1"/>
    <property type="match status" value="1"/>
</dbReference>
<dbReference type="InterPro" id="IPR015422">
    <property type="entry name" value="PyrdxlP-dep_Trfase_small"/>
</dbReference>
<dbReference type="InterPro" id="IPR000653">
    <property type="entry name" value="DegT/StrS_aminotransferase"/>
</dbReference>
<dbReference type="OrthoDB" id="5342089at2"/>
<dbReference type="EC" id="2.6.1.92" evidence="2"/>
<dbReference type="AlphaFoldDB" id="A0A076FDA7"/>
<dbReference type="Gene3D" id="3.90.1150.10">
    <property type="entry name" value="Aspartate Aminotransferase, domain 1"/>
    <property type="match status" value="1"/>
</dbReference>
<dbReference type="RefSeq" id="WP_038455142.1">
    <property type="nucleotide sequence ID" value="NZ_CP009043.1"/>
</dbReference>
<reference evidence="7" key="1">
    <citation type="journal article" date="2014" name="Genome Announc.">
        <title>Complete Genome Sequence of Campylobacter iguaniorum Strain 1485ET, Isolated from a Bearded Dragon (Pogona vitticeps).</title>
        <authorList>
            <person name="Gilbert M.J."/>
            <person name="Miller W.G."/>
            <person name="Yee E."/>
            <person name="Kik M."/>
            <person name="Wagenaar J.A."/>
            <person name="Duim B."/>
        </authorList>
    </citation>
    <scope>NUCLEOTIDE SEQUENCE [LARGE SCALE GENOMIC DNA]</scope>
    <source>
        <strain evidence="7">1485E</strain>
    </source>
</reference>